<accession>A0A8H7ZX02</accession>
<dbReference type="AlphaFoldDB" id="A0A8H7ZX02"/>
<feature type="transmembrane region" description="Helical" evidence="1">
    <location>
        <begin position="77"/>
        <end position="96"/>
    </location>
</feature>
<keyword evidence="1" id="KW-0812">Transmembrane</keyword>
<name>A0A8H7ZX02_9FUNG</name>
<dbReference type="EMBL" id="JAEFCI010004670">
    <property type="protein sequence ID" value="KAG5460812.1"/>
    <property type="molecule type" value="Genomic_DNA"/>
</dbReference>
<sequence length="233" mass="25490">MVLFAQVFTAAQFVVEERVMERYNVAPLLAVGLEGVFGFVSVLAAMPLLHLAFGRSHPGGFFDVPTGYHQIVDNPAVWIPGILIALSIAFFNWFGLSVTRSVSATARSTLDTCRTIIIWVISMSLGWESFRWMQVLGFAVLIYGGWSKLFLLLVRFDRAEQAAGFCGSFRGENAPGVCLTTFAGRRAGTFIFNGIVDPPFCRPPVLSEGEFSPLLNPAFVAVEDDDGQLAARI</sequence>
<feature type="transmembrane region" description="Helical" evidence="1">
    <location>
        <begin position="133"/>
        <end position="154"/>
    </location>
</feature>
<organism evidence="2 3">
    <name type="scientific">Olpidium bornovanus</name>
    <dbReference type="NCBI Taxonomy" id="278681"/>
    <lineage>
        <taxon>Eukaryota</taxon>
        <taxon>Fungi</taxon>
        <taxon>Fungi incertae sedis</taxon>
        <taxon>Olpidiomycota</taxon>
        <taxon>Olpidiomycotina</taxon>
        <taxon>Olpidiomycetes</taxon>
        <taxon>Olpidiales</taxon>
        <taxon>Olpidiaceae</taxon>
        <taxon>Olpidium</taxon>
    </lineage>
</organism>
<protein>
    <submittedName>
        <fullName evidence="2">Uncharacterized protein</fullName>
    </submittedName>
</protein>
<feature type="transmembrane region" description="Helical" evidence="1">
    <location>
        <begin position="108"/>
        <end position="127"/>
    </location>
</feature>
<evidence type="ECO:0000313" key="3">
    <source>
        <dbReference type="Proteomes" id="UP000673691"/>
    </source>
</evidence>
<comment type="caution">
    <text evidence="2">The sequence shown here is derived from an EMBL/GenBank/DDBJ whole genome shotgun (WGS) entry which is preliminary data.</text>
</comment>
<proteinExistence type="predicted"/>
<reference evidence="2 3" key="1">
    <citation type="journal article" name="Sci. Rep.">
        <title>Genome-scale phylogenetic analyses confirm Olpidium as the closest living zoosporic fungus to the non-flagellated, terrestrial fungi.</title>
        <authorList>
            <person name="Chang Y."/>
            <person name="Rochon D."/>
            <person name="Sekimoto S."/>
            <person name="Wang Y."/>
            <person name="Chovatia M."/>
            <person name="Sandor L."/>
            <person name="Salamov A."/>
            <person name="Grigoriev I.V."/>
            <person name="Stajich J.E."/>
            <person name="Spatafora J.W."/>
        </authorList>
    </citation>
    <scope>NUCLEOTIDE SEQUENCE [LARGE SCALE GENOMIC DNA]</scope>
    <source>
        <strain evidence="2">S191</strain>
    </source>
</reference>
<dbReference type="GO" id="GO:0016020">
    <property type="term" value="C:membrane"/>
    <property type="evidence" value="ECO:0007669"/>
    <property type="project" value="TreeGrafter"/>
</dbReference>
<keyword evidence="3" id="KW-1185">Reference proteome</keyword>
<dbReference type="Proteomes" id="UP000673691">
    <property type="component" value="Unassembled WGS sequence"/>
</dbReference>
<dbReference type="PANTHER" id="PTHR13146">
    <property type="match status" value="1"/>
</dbReference>
<evidence type="ECO:0000256" key="1">
    <source>
        <dbReference type="SAM" id="Phobius"/>
    </source>
</evidence>
<gene>
    <name evidence="2" type="ORF">BJ554DRAFT_7095</name>
</gene>
<evidence type="ECO:0000313" key="2">
    <source>
        <dbReference type="EMBL" id="KAG5460812.1"/>
    </source>
</evidence>
<feature type="transmembrane region" description="Helical" evidence="1">
    <location>
        <begin position="28"/>
        <end position="53"/>
    </location>
</feature>
<keyword evidence="1" id="KW-1133">Transmembrane helix</keyword>
<dbReference type="PANTHER" id="PTHR13146:SF0">
    <property type="entry name" value="SOLUTE CARRIER FAMILY 35 MEMBER F6"/>
    <property type="match status" value="1"/>
</dbReference>
<dbReference type="OrthoDB" id="29773at2759"/>
<keyword evidence="1" id="KW-0472">Membrane</keyword>